<evidence type="ECO:0000259" key="3">
    <source>
        <dbReference type="PROSITE" id="PS51462"/>
    </source>
</evidence>
<dbReference type="PANTHER" id="PTHR43046:SF14">
    <property type="entry name" value="MUTT_NUDIX FAMILY PROTEIN"/>
    <property type="match status" value="1"/>
</dbReference>
<dbReference type="Gene3D" id="3.90.79.10">
    <property type="entry name" value="Nucleoside Triphosphate Pyrophosphohydrolase"/>
    <property type="match status" value="1"/>
</dbReference>
<dbReference type="EMBL" id="LAQS01000016">
    <property type="protein sequence ID" value="KKZ73547.1"/>
    <property type="molecule type" value="Genomic_DNA"/>
</dbReference>
<dbReference type="Proteomes" id="UP000265325">
    <property type="component" value="Unassembled WGS sequence"/>
</dbReference>
<keyword evidence="2 4" id="KW-0378">Hydrolase</keyword>
<dbReference type="PROSITE" id="PS51462">
    <property type="entry name" value="NUDIX"/>
    <property type="match status" value="1"/>
</dbReference>
<dbReference type="PROSITE" id="PS00893">
    <property type="entry name" value="NUDIX_BOX"/>
    <property type="match status" value="1"/>
</dbReference>
<gene>
    <name evidence="4" type="ORF">VO63_12500</name>
</gene>
<dbReference type="AlphaFoldDB" id="A0A2P2GPX3"/>
<evidence type="ECO:0000256" key="1">
    <source>
        <dbReference type="ARBA" id="ARBA00001946"/>
    </source>
</evidence>
<dbReference type="InterPro" id="IPR020084">
    <property type="entry name" value="NUDIX_hydrolase_CS"/>
</dbReference>
<dbReference type="GO" id="GO:0016787">
    <property type="term" value="F:hydrolase activity"/>
    <property type="evidence" value="ECO:0007669"/>
    <property type="project" value="UniProtKB-KW"/>
</dbReference>
<comment type="caution">
    <text evidence="4">The sequence shown here is derived from an EMBL/GenBank/DDBJ whole genome shotgun (WGS) entry which is preliminary data.</text>
</comment>
<name>A0A2P2GPX3_STREW</name>
<dbReference type="InterPro" id="IPR015797">
    <property type="entry name" value="NUDIX_hydrolase-like_dom_sf"/>
</dbReference>
<dbReference type="PANTHER" id="PTHR43046">
    <property type="entry name" value="GDP-MANNOSE MANNOSYL HYDROLASE"/>
    <property type="match status" value="1"/>
</dbReference>
<keyword evidence="5" id="KW-1185">Reference proteome</keyword>
<reference evidence="4 5" key="1">
    <citation type="submission" date="2015-05" db="EMBL/GenBank/DDBJ databases">
        <title>Draft Genome assembly of Streptomyces showdoensis.</title>
        <authorList>
            <person name="Thapa K.K."/>
            <person name="Metsa-Ketela M."/>
        </authorList>
    </citation>
    <scope>NUCLEOTIDE SEQUENCE [LARGE SCALE GENOMIC DNA]</scope>
    <source>
        <strain evidence="4 5">ATCC 15227</strain>
    </source>
</reference>
<proteinExistence type="predicted"/>
<dbReference type="SUPFAM" id="SSF55811">
    <property type="entry name" value="Nudix"/>
    <property type="match status" value="1"/>
</dbReference>
<dbReference type="Pfam" id="PF00293">
    <property type="entry name" value="NUDIX"/>
    <property type="match status" value="1"/>
</dbReference>
<sequence>MKIRVGALVYCGDEVALLRRDRPDSVHYTPIGGNVEPGEDLKAALARELYEELGLDVSQADGGELIWMVDQRVSRPGPTPPPRKLHLVHRFRVTPEVRATLATEELDELPDGSHETGHIEWIAHHRTHDLPIFPPLGPHLALLGPHTPVTDAALPAVTDATYRWV</sequence>
<evidence type="ECO:0000256" key="2">
    <source>
        <dbReference type="ARBA" id="ARBA00022801"/>
    </source>
</evidence>
<feature type="domain" description="Nudix hydrolase" evidence="3">
    <location>
        <begin position="1"/>
        <end position="144"/>
    </location>
</feature>
<organism evidence="4 5">
    <name type="scientific">Streptomyces showdoensis</name>
    <dbReference type="NCBI Taxonomy" id="68268"/>
    <lineage>
        <taxon>Bacteria</taxon>
        <taxon>Bacillati</taxon>
        <taxon>Actinomycetota</taxon>
        <taxon>Actinomycetes</taxon>
        <taxon>Kitasatosporales</taxon>
        <taxon>Streptomycetaceae</taxon>
        <taxon>Streptomyces</taxon>
    </lineage>
</organism>
<dbReference type="InterPro" id="IPR000086">
    <property type="entry name" value="NUDIX_hydrolase_dom"/>
</dbReference>
<evidence type="ECO:0000313" key="4">
    <source>
        <dbReference type="EMBL" id="KKZ73547.1"/>
    </source>
</evidence>
<accession>A0A2P2GPX3</accession>
<evidence type="ECO:0000313" key="5">
    <source>
        <dbReference type="Proteomes" id="UP000265325"/>
    </source>
</evidence>
<comment type="cofactor">
    <cofactor evidence="1">
        <name>Mg(2+)</name>
        <dbReference type="ChEBI" id="CHEBI:18420"/>
    </cofactor>
</comment>
<protein>
    <submittedName>
        <fullName evidence="4">NUDIX hydrolase</fullName>
    </submittedName>
</protein>